<dbReference type="InterPro" id="IPR008999">
    <property type="entry name" value="Actin-crosslinking"/>
</dbReference>
<comment type="subcellular location">
    <subcellularLocation>
        <location evidence="1">Cytoplasm</location>
    </subcellularLocation>
</comment>
<evidence type="ECO:0000256" key="3">
    <source>
        <dbReference type="ARBA" id="ARBA00023203"/>
    </source>
</evidence>
<organism evidence="6 7">
    <name type="scientific">Microcystis aeruginosa PCC 9701</name>
    <dbReference type="NCBI Taxonomy" id="721123"/>
    <lineage>
        <taxon>Bacteria</taxon>
        <taxon>Bacillati</taxon>
        <taxon>Cyanobacteriota</taxon>
        <taxon>Cyanophyceae</taxon>
        <taxon>Oscillatoriophycideae</taxon>
        <taxon>Chroococcales</taxon>
        <taxon>Microcystaceae</taxon>
        <taxon>Microcystis</taxon>
    </lineage>
</organism>
<keyword evidence="3" id="KW-0009">Actin-binding</keyword>
<evidence type="ECO:0000313" key="6">
    <source>
        <dbReference type="EMBL" id="CCI36518.1"/>
    </source>
</evidence>
<keyword evidence="2" id="KW-0963">Cytoplasm</keyword>
<reference evidence="6 7" key="1">
    <citation type="submission" date="2012-04" db="EMBL/GenBank/DDBJ databases">
        <authorList>
            <person name="Genoscope - CEA"/>
        </authorList>
    </citation>
    <scope>NUCLEOTIDE SEQUENCE [LARGE SCALE GENOMIC DNA]</scope>
    <source>
        <strain evidence="6 7">9701</strain>
    </source>
</reference>
<dbReference type="Gene3D" id="2.80.10.50">
    <property type="match status" value="1"/>
</dbReference>
<evidence type="ECO:0000259" key="5">
    <source>
        <dbReference type="Pfam" id="PF06268"/>
    </source>
</evidence>
<dbReference type="InterPro" id="IPR022768">
    <property type="entry name" value="Fascin-like_dom"/>
</dbReference>
<feature type="domain" description="Fascin-like" evidence="5">
    <location>
        <begin position="12"/>
        <end position="91"/>
    </location>
</feature>
<accession>I4IQE4</accession>
<dbReference type="PANTHER" id="PTHR12928">
    <property type="entry name" value="FRG1 PROTEIN"/>
    <property type="match status" value="1"/>
</dbReference>
<dbReference type="HOGENOM" id="CLU_034459_0_0_3"/>
<sequence>MTTSSTTGNSIRVAFKANNGKYITSNSDGNVLQASSDAIGSNENFQMYLQGEDRVVALMASNGKYVSNQQDGAVPLAAIADAISPTEQFTVEDWDPKIVVLFAANKKYIQLVDPTAALQAQGSPADAATFEIVLLSESSTPVETRLSAETPPTASPSPRAATPLSATPPSAFTVCFCGTACTRDEGEVSRDGSDKNIYAPATGYIPVRIHKEITGDLRATTPSVTVRGVGENDWAVPRDNSEPLVFNAPLNADPSLLSYVQSYSGGNQYSVPTQLDGWSAPALALHGANLAAASGKNIYNFIGHSRGAMEAIMAAWFIYFYGPDDVKHIPINIFAIDPVPGTGEWWGIFTQLPPNVVNYVGIYAWDMCVQPIDKPFMGLVPRPNGLMTGKLNEATIYNSWWPNKWKYIADNYVLTDPLKVGTEPQPTNYELYACRGRHSTVAGNYTADGKYDAANVSETVAPVPELVYKMARGYLTQWGTTFQTASASQQRVLALRKSINTFHRDFDIMGGGGTRTSALTARPYVRRLSSISGLNPFNSYYMDNVVGDPPYKMVYPVTSERTDAGWVKWNFL</sequence>
<gene>
    <name evidence="6" type="ORF">MICAK_2500012</name>
</gene>
<evidence type="ECO:0000256" key="4">
    <source>
        <dbReference type="SAM" id="MobiDB-lite"/>
    </source>
</evidence>
<dbReference type="PANTHER" id="PTHR12928:SF0">
    <property type="entry name" value="FSHD REGION GENE 1"/>
    <property type="match status" value="1"/>
</dbReference>
<feature type="region of interest" description="Disordered" evidence="4">
    <location>
        <begin position="141"/>
        <end position="165"/>
    </location>
</feature>
<dbReference type="GO" id="GO:0030674">
    <property type="term" value="F:protein-macromolecule adaptor activity"/>
    <property type="evidence" value="ECO:0007669"/>
    <property type="project" value="InterPro"/>
</dbReference>
<dbReference type="InterPro" id="IPR010414">
    <property type="entry name" value="FRG1"/>
</dbReference>
<dbReference type="EMBL" id="CAIQ01000169">
    <property type="protein sequence ID" value="CCI36518.1"/>
    <property type="molecule type" value="Genomic_DNA"/>
</dbReference>
<dbReference type="Proteomes" id="UP000004047">
    <property type="component" value="Unassembled WGS sequence"/>
</dbReference>
<dbReference type="GO" id="GO:0005737">
    <property type="term" value="C:cytoplasm"/>
    <property type="evidence" value="ECO:0007669"/>
    <property type="project" value="UniProtKB-SubCell"/>
</dbReference>
<dbReference type="SUPFAM" id="SSF50405">
    <property type="entry name" value="Actin-crosslinking proteins"/>
    <property type="match status" value="1"/>
</dbReference>
<evidence type="ECO:0000256" key="2">
    <source>
        <dbReference type="ARBA" id="ARBA00022490"/>
    </source>
</evidence>
<proteinExistence type="predicted"/>
<protein>
    <recommendedName>
        <fullName evidence="5">Fascin-like domain-containing protein</fullName>
    </recommendedName>
</protein>
<dbReference type="AlphaFoldDB" id="I4IQE4"/>
<name>I4IQE4_MICAE</name>
<dbReference type="CDD" id="cd00257">
    <property type="entry name" value="beta-trefoil_FSCN-like"/>
    <property type="match status" value="1"/>
</dbReference>
<comment type="caution">
    <text evidence="6">The sequence shown here is derived from an EMBL/GenBank/DDBJ whole genome shotgun (WGS) entry which is preliminary data.</text>
</comment>
<evidence type="ECO:0000256" key="1">
    <source>
        <dbReference type="ARBA" id="ARBA00004496"/>
    </source>
</evidence>
<dbReference type="Pfam" id="PF06268">
    <property type="entry name" value="Fascin"/>
    <property type="match status" value="1"/>
</dbReference>
<evidence type="ECO:0000313" key="7">
    <source>
        <dbReference type="Proteomes" id="UP000004047"/>
    </source>
</evidence>
<feature type="compositionally biased region" description="Low complexity" evidence="4">
    <location>
        <begin position="147"/>
        <end position="165"/>
    </location>
</feature>
<dbReference type="GO" id="GO:0051015">
    <property type="term" value="F:actin filament binding"/>
    <property type="evidence" value="ECO:0007669"/>
    <property type="project" value="InterPro"/>
</dbReference>